<feature type="repeat" description="ANK" evidence="1">
    <location>
        <begin position="299"/>
        <end position="331"/>
    </location>
</feature>
<dbReference type="Proteomes" id="UP000800094">
    <property type="component" value="Unassembled WGS sequence"/>
</dbReference>
<name>A0A6A6I389_9PLEO</name>
<dbReference type="AlphaFoldDB" id="A0A6A6I389"/>
<dbReference type="PANTHER" id="PTHR10039:SF16">
    <property type="entry name" value="GPI INOSITOL-DEACYLASE"/>
    <property type="match status" value="1"/>
</dbReference>
<evidence type="ECO:0000259" key="2">
    <source>
        <dbReference type="Pfam" id="PF22939"/>
    </source>
</evidence>
<dbReference type="InterPro" id="IPR054471">
    <property type="entry name" value="GPIID_WHD"/>
</dbReference>
<dbReference type="SMART" id="SM00248">
    <property type="entry name" value="ANK"/>
    <property type="match status" value="3"/>
</dbReference>
<dbReference type="Pfam" id="PF13857">
    <property type="entry name" value="Ank_5"/>
    <property type="match status" value="1"/>
</dbReference>
<dbReference type="PANTHER" id="PTHR10039">
    <property type="entry name" value="AMELOGENIN"/>
    <property type="match status" value="1"/>
</dbReference>
<dbReference type="OrthoDB" id="1577640at2759"/>
<sequence length="430" mass="47635">MDIKDALKSFMHVRLESHTKDVDEDIKSYIEHRLVSDQRLQSLQSSLKEDIKQSLRAKSAGMFRLVQCTLDCISTLRTVKSIRSALQQLPEGLGETYRNILVRVPKNDMGLVRKILLWLSFSVLPLTLEELHAAIAIEQGSDGTDEDSFLGSTQDILSMCGSLITVSDEGYVQLAHMSVKDHLLSEDIQQGPASASAFALNAISGRRELALDCFAYLSFHDFHSGPCQTAEAFARRLASHPFLRHASTAWTYYLRGTDPSAQLDDKILGFFSPQNREAFMSWIQVLNADSNFKWDLYPRHATALCYAASFGLLHVVNHLIEHGADLDAPGSRFGGTALHGAVFRYHTPVSEALLKAGANPNRADFDKVTPLHTASAQGHIESIKLLLAHGASKEARDRGGEAPVDWAIKSDQKESQGLFRIQGFLDLLFT</sequence>
<feature type="domain" description="GPI inositol-deacylase winged helix" evidence="2">
    <location>
        <begin position="112"/>
        <end position="189"/>
    </location>
</feature>
<dbReference type="RefSeq" id="XP_033679968.1">
    <property type="nucleotide sequence ID" value="XM_033831163.1"/>
</dbReference>
<protein>
    <recommendedName>
        <fullName evidence="2">GPI inositol-deacylase winged helix domain-containing protein</fullName>
    </recommendedName>
</protein>
<evidence type="ECO:0000313" key="4">
    <source>
        <dbReference type="Proteomes" id="UP000800094"/>
    </source>
</evidence>
<dbReference type="SUPFAM" id="SSF48403">
    <property type="entry name" value="Ankyrin repeat"/>
    <property type="match status" value="1"/>
</dbReference>
<organism evidence="3 4">
    <name type="scientific">Trematosphaeria pertusa</name>
    <dbReference type="NCBI Taxonomy" id="390896"/>
    <lineage>
        <taxon>Eukaryota</taxon>
        <taxon>Fungi</taxon>
        <taxon>Dikarya</taxon>
        <taxon>Ascomycota</taxon>
        <taxon>Pezizomycotina</taxon>
        <taxon>Dothideomycetes</taxon>
        <taxon>Pleosporomycetidae</taxon>
        <taxon>Pleosporales</taxon>
        <taxon>Massarineae</taxon>
        <taxon>Trematosphaeriaceae</taxon>
        <taxon>Trematosphaeria</taxon>
    </lineage>
</organism>
<dbReference type="InterPro" id="IPR002110">
    <property type="entry name" value="Ankyrin_rpt"/>
</dbReference>
<dbReference type="Pfam" id="PF22939">
    <property type="entry name" value="WHD_GPIID"/>
    <property type="match status" value="1"/>
</dbReference>
<dbReference type="Pfam" id="PF00023">
    <property type="entry name" value="Ank"/>
    <property type="match status" value="1"/>
</dbReference>
<feature type="repeat" description="ANK" evidence="1">
    <location>
        <begin position="333"/>
        <end position="365"/>
    </location>
</feature>
<gene>
    <name evidence="3" type="ORF">BU26DRAFT_533521</name>
</gene>
<dbReference type="Gene3D" id="1.25.40.20">
    <property type="entry name" value="Ankyrin repeat-containing domain"/>
    <property type="match status" value="1"/>
</dbReference>
<accession>A0A6A6I389</accession>
<keyword evidence="4" id="KW-1185">Reference proteome</keyword>
<dbReference type="InterPro" id="IPR036770">
    <property type="entry name" value="Ankyrin_rpt-contain_sf"/>
</dbReference>
<keyword evidence="1" id="KW-0040">ANK repeat</keyword>
<evidence type="ECO:0000313" key="3">
    <source>
        <dbReference type="EMBL" id="KAF2244964.1"/>
    </source>
</evidence>
<dbReference type="EMBL" id="ML987202">
    <property type="protein sequence ID" value="KAF2244964.1"/>
    <property type="molecule type" value="Genomic_DNA"/>
</dbReference>
<reference evidence="3" key="1">
    <citation type="journal article" date="2020" name="Stud. Mycol.">
        <title>101 Dothideomycetes genomes: a test case for predicting lifestyles and emergence of pathogens.</title>
        <authorList>
            <person name="Haridas S."/>
            <person name="Albert R."/>
            <person name="Binder M."/>
            <person name="Bloem J."/>
            <person name="Labutti K."/>
            <person name="Salamov A."/>
            <person name="Andreopoulos B."/>
            <person name="Baker S."/>
            <person name="Barry K."/>
            <person name="Bills G."/>
            <person name="Bluhm B."/>
            <person name="Cannon C."/>
            <person name="Castanera R."/>
            <person name="Culley D."/>
            <person name="Daum C."/>
            <person name="Ezra D."/>
            <person name="Gonzalez J."/>
            <person name="Henrissat B."/>
            <person name="Kuo A."/>
            <person name="Liang C."/>
            <person name="Lipzen A."/>
            <person name="Lutzoni F."/>
            <person name="Magnuson J."/>
            <person name="Mondo S."/>
            <person name="Nolan M."/>
            <person name="Ohm R."/>
            <person name="Pangilinan J."/>
            <person name="Park H.-J."/>
            <person name="Ramirez L."/>
            <person name="Alfaro M."/>
            <person name="Sun H."/>
            <person name="Tritt A."/>
            <person name="Yoshinaga Y."/>
            <person name="Zwiers L.-H."/>
            <person name="Turgeon B."/>
            <person name="Goodwin S."/>
            <person name="Spatafora J."/>
            <person name="Crous P."/>
            <person name="Grigoriev I."/>
        </authorList>
    </citation>
    <scope>NUCLEOTIDE SEQUENCE</scope>
    <source>
        <strain evidence="3">CBS 122368</strain>
    </source>
</reference>
<evidence type="ECO:0000256" key="1">
    <source>
        <dbReference type="PROSITE-ProRule" id="PRU00023"/>
    </source>
</evidence>
<dbReference type="GeneID" id="54584493"/>
<feature type="repeat" description="ANK" evidence="1">
    <location>
        <begin position="366"/>
        <end position="398"/>
    </location>
</feature>
<dbReference type="PROSITE" id="PS50297">
    <property type="entry name" value="ANK_REP_REGION"/>
    <property type="match status" value="3"/>
</dbReference>
<dbReference type="PROSITE" id="PS50088">
    <property type="entry name" value="ANK_REPEAT"/>
    <property type="match status" value="3"/>
</dbReference>
<proteinExistence type="predicted"/>